<dbReference type="Proteomes" id="UP001623558">
    <property type="component" value="Unassembled WGS sequence"/>
</dbReference>
<protein>
    <submittedName>
        <fullName evidence="1">Ig domain-containing protein</fullName>
    </submittedName>
</protein>
<dbReference type="Gene3D" id="2.60.40.10">
    <property type="entry name" value="Immunoglobulins"/>
    <property type="match status" value="2"/>
</dbReference>
<gene>
    <name evidence="1" type="ORF">U0R11_13500</name>
</gene>
<reference evidence="1 2" key="1">
    <citation type="submission" date="2024-07" db="EMBL/GenBank/DDBJ databases">
        <authorList>
            <person name="Pitt A."/>
            <person name="Hahn M.W."/>
        </authorList>
    </citation>
    <scope>NUCLEOTIDE SEQUENCE [LARGE SCALE GENOMIC DNA]</scope>
    <source>
        <strain evidence="1 2">1-SAACH-A3</strain>
    </source>
</reference>
<dbReference type="InterPro" id="IPR013783">
    <property type="entry name" value="Ig-like_fold"/>
</dbReference>
<dbReference type="Pfam" id="PF05345">
    <property type="entry name" value="He_PIG"/>
    <property type="match status" value="2"/>
</dbReference>
<accession>A0ABW8RZ79</accession>
<proteinExistence type="predicted"/>
<keyword evidence="2" id="KW-1185">Reference proteome</keyword>
<sequence>ATNGTGSTTAVVRITVNNAAPTGLSYTTPNVYTVGSTISSLSPTVTGTVTSYSISTPLPTGLLFNTTTGVISGNPSVTSPATDYTVTATNGTGSTTAVVRITVNNAAPTGLSYTTPNVYTVGSTISSLSPTVTGTVTSYSISTPLPTGLSFNTTTGVISGNPSVTSPATDYTVTATNGTGSTTAVVRITVNNAAP</sequence>
<organism evidence="1 2">
    <name type="scientific">Aquirufa salirivi</name>
    <dbReference type="NCBI Taxonomy" id="3104729"/>
    <lineage>
        <taxon>Bacteria</taxon>
        <taxon>Pseudomonadati</taxon>
        <taxon>Bacteroidota</taxon>
        <taxon>Cytophagia</taxon>
        <taxon>Cytophagales</taxon>
        <taxon>Flectobacillaceae</taxon>
        <taxon>Aquirufa</taxon>
    </lineage>
</organism>
<dbReference type="InterPro" id="IPR015919">
    <property type="entry name" value="Cadherin-like_sf"/>
</dbReference>
<name>A0ABW8RZ79_9BACT</name>
<comment type="caution">
    <text evidence="1">The sequence shown here is derived from an EMBL/GenBank/DDBJ whole genome shotgun (WGS) entry which is preliminary data.</text>
</comment>
<evidence type="ECO:0000313" key="1">
    <source>
        <dbReference type="EMBL" id="MFL0163407.1"/>
    </source>
</evidence>
<feature type="non-terminal residue" evidence="1">
    <location>
        <position position="195"/>
    </location>
</feature>
<dbReference type="SUPFAM" id="SSF49313">
    <property type="entry name" value="Cadherin-like"/>
    <property type="match status" value="2"/>
</dbReference>
<dbReference type="EMBL" id="JBEWZH010000023">
    <property type="protein sequence ID" value="MFL0163407.1"/>
    <property type="molecule type" value="Genomic_DNA"/>
</dbReference>
<dbReference type="RefSeq" id="WP_406752351.1">
    <property type="nucleotide sequence ID" value="NZ_JBEWZH010000023.1"/>
</dbReference>
<evidence type="ECO:0000313" key="2">
    <source>
        <dbReference type="Proteomes" id="UP001623558"/>
    </source>
</evidence>
<feature type="non-terminal residue" evidence="1">
    <location>
        <position position="1"/>
    </location>
</feature>